<keyword evidence="1" id="KW-0732">Signal</keyword>
<dbReference type="PANTHER" id="PTHR33361">
    <property type="entry name" value="GLR0591 PROTEIN"/>
    <property type="match status" value="1"/>
</dbReference>
<proteinExistence type="predicted"/>
<feature type="signal peptide" evidence="1">
    <location>
        <begin position="1"/>
        <end position="24"/>
    </location>
</feature>
<evidence type="ECO:0008006" key="4">
    <source>
        <dbReference type="Google" id="ProtNLM"/>
    </source>
</evidence>
<dbReference type="Pfam" id="PF05960">
    <property type="entry name" value="DUF885"/>
    <property type="match status" value="1"/>
</dbReference>
<evidence type="ECO:0000313" key="3">
    <source>
        <dbReference type="Proteomes" id="UP000058599"/>
    </source>
</evidence>
<gene>
    <name evidence="2" type="ORF">SGRAN_0805</name>
</gene>
<reference evidence="2 3" key="1">
    <citation type="journal article" date="2016" name="BMC Genomics">
        <title>Genomic analysis of the nitrate-respiring Sphingopyxis granuli (formerly Sphingomonas macrogoltabida) strain TFA.</title>
        <authorList>
            <person name="Garcia-Romero I."/>
            <person name="Perez-Pulido A.J."/>
            <person name="Gonzalez-Flores Y.E."/>
            <person name="Reyes-Ramirez F."/>
            <person name="Santero E."/>
            <person name="Floriano B."/>
        </authorList>
    </citation>
    <scope>NUCLEOTIDE SEQUENCE [LARGE SCALE GENOMIC DNA]</scope>
    <source>
        <strain evidence="2 3">TFA</strain>
    </source>
</reference>
<organism evidence="2 3">
    <name type="scientific">Sphingopyxis granuli</name>
    <dbReference type="NCBI Taxonomy" id="267128"/>
    <lineage>
        <taxon>Bacteria</taxon>
        <taxon>Pseudomonadati</taxon>
        <taxon>Pseudomonadota</taxon>
        <taxon>Alphaproteobacteria</taxon>
        <taxon>Sphingomonadales</taxon>
        <taxon>Sphingomonadaceae</taxon>
        <taxon>Sphingopyxis</taxon>
    </lineage>
</organism>
<accession>A0AA86GI07</accession>
<dbReference type="AlphaFoldDB" id="A0AA86GI07"/>
<dbReference type="EMBL" id="CP012199">
    <property type="protein sequence ID" value="AMG73199.1"/>
    <property type="molecule type" value="Genomic_DNA"/>
</dbReference>
<evidence type="ECO:0000256" key="1">
    <source>
        <dbReference type="SAM" id="SignalP"/>
    </source>
</evidence>
<name>A0AA86GI07_9SPHN</name>
<dbReference type="KEGG" id="sgi:SGRAN_0805"/>
<keyword evidence="3" id="KW-1185">Reference proteome</keyword>
<dbReference type="Proteomes" id="UP000058599">
    <property type="component" value="Chromosome"/>
</dbReference>
<dbReference type="RefSeq" id="WP_067180801.1">
    <property type="nucleotide sequence ID" value="NZ_CP012199.1"/>
</dbReference>
<dbReference type="InterPro" id="IPR010281">
    <property type="entry name" value="DUF885"/>
</dbReference>
<feature type="chain" id="PRO_5041737087" description="DUF885 domain-containing protein" evidence="1">
    <location>
        <begin position="25"/>
        <end position="566"/>
    </location>
</feature>
<dbReference type="PANTHER" id="PTHR33361:SF2">
    <property type="entry name" value="DUF885 DOMAIN-CONTAINING PROTEIN"/>
    <property type="match status" value="1"/>
</dbReference>
<evidence type="ECO:0000313" key="2">
    <source>
        <dbReference type="EMBL" id="AMG73199.1"/>
    </source>
</evidence>
<sequence length="566" mass="63917">MRKASILVIAALLAGASSPIPVAAAATQQAAPGPDSPPDGQGSYDDLVTLFAAFTEWKTPTAVNGVVDYSPATVEKRRAELRAFQAKLPDFGVARWDRHRQVDYLAVRAQMDLMDFTLNVTKPWARDPGMYVDELQRLAYTDLPLKGDALTAFQARLRTIPAYLAQARVNLDSVAADYADLAIHSLSHGDGVGHGMPYRAVEPEGLIGWFADLRGRATTQQPALVADIDAAQKAIAGFRDWLVASRPTMTAQAGVGKPAYDWFLKNVRLMPYDSDQIVTLAERELDRHWANYTTERHRNRNLPELQLPGSAEEYEAQLAGTDAKIRKWLRDEEIISIPDYIPDSYQEVGFNAPWIVRPNGPMFWEQVQFRDASPDHLHATFPGHRFDGMTGKRVTHPIRRLVSDSGRTEGWGFYLEESALQLGLFDDRPRTRELIYIFGLFRAARTIGDVKMQRNEMSVEQTMNFWKEWTPYLDDNVARVDAGIYIRRPPGYGMTYTIGAMQLQKLLVDRKRQLGDKFSIRDYHDYLMNTGRLPVSLLRYDLTGHDDEIRQLWRHVPLSTLGGSAH</sequence>
<protein>
    <recommendedName>
        <fullName evidence="4">DUF885 domain-containing protein</fullName>
    </recommendedName>
</protein>